<gene>
    <name evidence="1" type="ORF">CMV_001291</name>
</gene>
<proteinExistence type="predicted"/>
<organism evidence="1 2">
    <name type="scientific">Castanea mollissima</name>
    <name type="common">Chinese chestnut</name>
    <dbReference type="NCBI Taxonomy" id="60419"/>
    <lineage>
        <taxon>Eukaryota</taxon>
        <taxon>Viridiplantae</taxon>
        <taxon>Streptophyta</taxon>
        <taxon>Embryophyta</taxon>
        <taxon>Tracheophyta</taxon>
        <taxon>Spermatophyta</taxon>
        <taxon>Magnoliopsida</taxon>
        <taxon>eudicotyledons</taxon>
        <taxon>Gunneridae</taxon>
        <taxon>Pentapetalae</taxon>
        <taxon>rosids</taxon>
        <taxon>fabids</taxon>
        <taxon>Fagales</taxon>
        <taxon>Fagaceae</taxon>
        <taxon>Castanea</taxon>
    </lineage>
</organism>
<evidence type="ECO:0000313" key="2">
    <source>
        <dbReference type="Proteomes" id="UP000737018"/>
    </source>
</evidence>
<evidence type="ECO:0000313" key="1">
    <source>
        <dbReference type="EMBL" id="KAF3975446.1"/>
    </source>
</evidence>
<sequence length="111" mass="13026">MLGSDYEDSRHRWGKSSVATRKWKRHLGMEGSLVQNFKTNQHLVTLCRPDAAKLFDYYDDEEEAEDEQYLCFSDEQQPSEVKGDNLTYHCLYSKSEQWDLAFWDHLGLASV</sequence>
<keyword evidence="2" id="KW-1185">Reference proteome</keyword>
<dbReference type="AlphaFoldDB" id="A0A8J4W6J9"/>
<dbReference type="EMBL" id="JRKL02000079">
    <property type="protein sequence ID" value="KAF3975446.1"/>
    <property type="molecule type" value="Genomic_DNA"/>
</dbReference>
<name>A0A8J4W6J9_9ROSI</name>
<accession>A0A8J4W6J9</accession>
<reference evidence="1" key="1">
    <citation type="submission" date="2020-03" db="EMBL/GenBank/DDBJ databases">
        <title>Castanea mollissima Vanexum genome sequencing.</title>
        <authorList>
            <person name="Staton M."/>
        </authorList>
    </citation>
    <scope>NUCLEOTIDE SEQUENCE</scope>
    <source>
        <tissue evidence="1">Leaf</tissue>
    </source>
</reference>
<dbReference type="Proteomes" id="UP000737018">
    <property type="component" value="Unassembled WGS sequence"/>
</dbReference>
<comment type="caution">
    <text evidence="1">The sequence shown here is derived from an EMBL/GenBank/DDBJ whole genome shotgun (WGS) entry which is preliminary data.</text>
</comment>
<protein>
    <submittedName>
        <fullName evidence="1">Uncharacterized protein</fullName>
    </submittedName>
</protein>